<dbReference type="SUPFAM" id="SSF55811">
    <property type="entry name" value="Nudix"/>
    <property type="match status" value="1"/>
</dbReference>
<sequence>MNDINDQLLNAVKQIKALAEAGLVYNSQNYDAERYEEMRTVSLEMMSILSNLSVKQFTNFYLPENDYPTAKVDVRALITNDRNQVLLVKETLDDKWTLPGGWADVGLSPSENVLKEVKEETGFDAEIIRLLAILDKRCYPHPPQPHYVYKLCFLCKIKDGDFDPNFDISAVGWFSLDKLPDLSPDRILEEQLHKLVSLANANEGIHVD</sequence>
<dbReference type="Proteomes" id="UP000289238">
    <property type="component" value="Unassembled WGS sequence"/>
</dbReference>
<name>A0A4V1KRH0_9FLAO</name>
<reference evidence="4 5" key="1">
    <citation type="submission" date="2018-07" db="EMBL/GenBank/DDBJ databases">
        <title>Leeuwenhoekiella genomics.</title>
        <authorList>
            <person name="Tahon G."/>
            <person name="Willems A."/>
        </authorList>
    </citation>
    <scope>NUCLEOTIDE SEQUENCE [LARGE SCALE GENOMIC DNA]</scope>
    <source>
        <strain evidence="4 5">LMG 22550</strain>
    </source>
</reference>
<keyword evidence="2" id="KW-0378">Hydrolase</keyword>
<comment type="caution">
    <text evidence="4">The sequence shown here is derived from an EMBL/GenBank/DDBJ whole genome shotgun (WGS) entry which is preliminary data.</text>
</comment>
<evidence type="ECO:0000313" key="4">
    <source>
        <dbReference type="EMBL" id="RXG24882.1"/>
    </source>
</evidence>
<dbReference type="Gene3D" id="3.90.79.10">
    <property type="entry name" value="Nucleoside Triphosphate Pyrophosphohydrolase"/>
    <property type="match status" value="1"/>
</dbReference>
<proteinExistence type="predicted"/>
<dbReference type="AlphaFoldDB" id="A0A4V1KRH0"/>
<evidence type="ECO:0000313" key="5">
    <source>
        <dbReference type="Proteomes" id="UP000289238"/>
    </source>
</evidence>
<dbReference type="GO" id="GO:0016787">
    <property type="term" value="F:hydrolase activity"/>
    <property type="evidence" value="ECO:0007669"/>
    <property type="project" value="UniProtKB-KW"/>
</dbReference>
<dbReference type="InterPro" id="IPR015797">
    <property type="entry name" value="NUDIX_hydrolase-like_dom_sf"/>
</dbReference>
<dbReference type="PROSITE" id="PS51462">
    <property type="entry name" value="NUDIX"/>
    <property type="match status" value="1"/>
</dbReference>
<dbReference type="Pfam" id="PF00293">
    <property type="entry name" value="NUDIX"/>
    <property type="match status" value="1"/>
</dbReference>
<dbReference type="PANTHER" id="PTHR43046:SF16">
    <property type="entry name" value="ADP-RIBOSE PYROPHOSPHATASE YJHB-RELATED"/>
    <property type="match status" value="1"/>
</dbReference>
<dbReference type="OrthoDB" id="9804442at2"/>
<feature type="domain" description="Nudix hydrolase" evidence="3">
    <location>
        <begin position="69"/>
        <end position="196"/>
    </location>
</feature>
<organism evidence="4 5">
    <name type="scientific">Leeuwenhoekiella aequorea</name>
    <dbReference type="NCBI Taxonomy" id="283736"/>
    <lineage>
        <taxon>Bacteria</taxon>
        <taxon>Pseudomonadati</taxon>
        <taxon>Bacteroidota</taxon>
        <taxon>Flavobacteriia</taxon>
        <taxon>Flavobacteriales</taxon>
        <taxon>Flavobacteriaceae</taxon>
        <taxon>Leeuwenhoekiella</taxon>
    </lineage>
</organism>
<gene>
    <name evidence="4" type="ORF">DSM00_678</name>
</gene>
<dbReference type="PANTHER" id="PTHR43046">
    <property type="entry name" value="GDP-MANNOSE MANNOSYL HYDROLASE"/>
    <property type="match status" value="1"/>
</dbReference>
<dbReference type="InterPro" id="IPR059176">
    <property type="entry name" value="UDP-X_N"/>
</dbReference>
<keyword evidence="5" id="KW-1185">Reference proteome</keyword>
<evidence type="ECO:0000259" key="3">
    <source>
        <dbReference type="PROSITE" id="PS51462"/>
    </source>
</evidence>
<dbReference type="EMBL" id="QOVM01000001">
    <property type="protein sequence ID" value="RXG24882.1"/>
    <property type="molecule type" value="Genomic_DNA"/>
</dbReference>
<protein>
    <submittedName>
        <fullName evidence="4">ADP-ribose pyrophosphatase YjhB (NUDIX family)</fullName>
    </submittedName>
</protein>
<dbReference type="RefSeq" id="WP_128756592.1">
    <property type="nucleotide sequence ID" value="NZ_QOVM01000001.1"/>
</dbReference>
<comment type="cofactor">
    <cofactor evidence="1">
        <name>Mg(2+)</name>
        <dbReference type="ChEBI" id="CHEBI:18420"/>
    </cofactor>
</comment>
<evidence type="ECO:0000256" key="2">
    <source>
        <dbReference type="ARBA" id="ARBA00022801"/>
    </source>
</evidence>
<dbReference type="InterPro" id="IPR000086">
    <property type="entry name" value="NUDIX_hydrolase_dom"/>
</dbReference>
<dbReference type="Pfam" id="PF12535">
    <property type="entry name" value="Nudix_N"/>
    <property type="match status" value="1"/>
</dbReference>
<evidence type="ECO:0000256" key="1">
    <source>
        <dbReference type="ARBA" id="ARBA00001946"/>
    </source>
</evidence>
<accession>A0A4V1KRH0</accession>
<dbReference type="Gene3D" id="6.10.250.1120">
    <property type="match status" value="1"/>
</dbReference>